<dbReference type="CDD" id="cd02966">
    <property type="entry name" value="TlpA_like_family"/>
    <property type="match status" value="1"/>
</dbReference>
<dbReference type="GO" id="GO:0016209">
    <property type="term" value="F:antioxidant activity"/>
    <property type="evidence" value="ECO:0007669"/>
    <property type="project" value="InterPro"/>
</dbReference>
<evidence type="ECO:0000256" key="1">
    <source>
        <dbReference type="ARBA" id="ARBA00023284"/>
    </source>
</evidence>
<dbReference type="PROSITE" id="PS51352">
    <property type="entry name" value="THIOREDOXIN_2"/>
    <property type="match status" value="1"/>
</dbReference>
<dbReference type="RefSeq" id="WP_188934828.1">
    <property type="nucleotide sequence ID" value="NZ_BMJC01000004.1"/>
</dbReference>
<dbReference type="InterPro" id="IPR036249">
    <property type="entry name" value="Thioredoxin-like_sf"/>
</dbReference>
<dbReference type="InterPro" id="IPR050553">
    <property type="entry name" value="Thioredoxin_ResA/DsbE_sf"/>
</dbReference>
<dbReference type="PANTHER" id="PTHR42852:SF13">
    <property type="entry name" value="PROTEIN DIPZ"/>
    <property type="match status" value="1"/>
</dbReference>
<comment type="caution">
    <text evidence="3">The sequence shown here is derived from an EMBL/GenBank/DDBJ whole genome shotgun (WGS) entry which is preliminary data.</text>
</comment>
<dbReference type="PROSITE" id="PS00194">
    <property type="entry name" value="THIOREDOXIN_1"/>
    <property type="match status" value="1"/>
</dbReference>
<dbReference type="InterPro" id="IPR013766">
    <property type="entry name" value="Thioredoxin_domain"/>
</dbReference>
<protein>
    <recommendedName>
        <fullName evidence="2">Thioredoxin domain-containing protein</fullName>
    </recommendedName>
</protein>
<dbReference type="InterPro" id="IPR017937">
    <property type="entry name" value="Thioredoxin_CS"/>
</dbReference>
<evidence type="ECO:0000313" key="3">
    <source>
        <dbReference type="EMBL" id="GGB11598.1"/>
    </source>
</evidence>
<reference evidence="3" key="2">
    <citation type="submission" date="2020-09" db="EMBL/GenBank/DDBJ databases">
        <authorList>
            <person name="Sun Q."/>
            <person name="Zhou Y."/>
        </authorList>
    </citation>
    <scope>NUCLEOTIDE SEQUENCE</scope>
    <source>
        <strain evidence="3">CGMCC 1.15448</strain>
    </source>
</reference>
<gene>
    <name evidence="3" type="ORF">GCM10011511_39040</name>
</gene>
<organism evidence="3 4">
    <name type="scientific">Puia dinghuensis</name>
    <dbReference type="NCBI Taxonomy" id="1792502"/>
    <lineage>
        <taxon>Bacteria</taxon>
        <taxon>Pseudomonadati</taxon>
        <taxon>Bacteroidota</taxon>
        <taxon>Chitinophagia</taxon>
        <taxon>Chitinophagales</taxon>
        <taxon>Chitinophagaceae</taxon>
        <taxon>Puia</taxon>
    </lineage>
</organism>
<dbReference type="EMBL" id="BMJC01000004">
    <property type="protein sequence ID" value="GGB11598.1"/>
    <property type="molecule type" value="Genomic_DNA"/>
</dbReference>
<evidence type="ECO:0000313" key="4">
    <source>
        <dbReference type="Proteomes" id="UP000607559"/>
    </source>
</evidence>
<dbReference type="InterPro" id="IPR000866">
    <property type="entry name" value="AhpC/TSA"/>
</dbReference>
<dbReference type="AlphaFoldDB" id="A0A8J2UFP6"/>
<dbReference type="PANTHER" id="PTHR42852">
    <property type="entry name" value="THIOL:DISULFIDE INTERCHANGE PROTEIN DSBE"/>
    <property type="match status" value="1"/>
</dbReference>
<dbReference type="Proteomes" id="UP000607559">
    <property type="component" value="Unassembled WGS sequence"/>
</dbReference>
<sequence length="375" mass="43131">MKIVPSILMLLLFSTGFAQGRFSVSVILPREMIHHQLSVRYDNGKQEVEKRYAISGKPVNMADRYFSRYAVITIEPDTLLPGLAGHNTFFISGEPATIDLSSKDRSRQCLPRLSHAYSEDVMGAALLREYTKPVEKELADLNNEPNIKDDTLWDEKNLALRRRLLDKELEFIKANTSRYFSFWLFRKEIAPNMFAEPVETKRFYTSVFSQQQRSSEEGRVIEDILQSRVISVSENVPAPNFKTVTVDGTPIDFKGRSENYLLINFWATWCVPCVAELPAIQTIHNKYRGKVRVISVSLDADSIKFRNFIRDYPMNWDNIYHDNGLSAKFGVRSALPMLFLIDPAGMIIYNRQSGKETDFSHLSRLNQILDNRLNN</sequence>
<dbReference type="SUPFAM" id="SSF52833">
    <property type="entry name" value="Thioredoxin-like"/>
    <property type="match status" value="1"/>
</dbReference>
<proteinExistence type="predicted"/>
<dbReference type="Gene3D" id="3.40.30.10">
    <property type="entry name" value="Glutaredoxin"/>
    <property type="match status" value="1"/>
</dbReference>
<reference evidence="3" key="1">
    <citation type="journal article" date="2014" name="Int. J. Syst. Evol. Microbiol.">
        <title>Complete genome sequence of Corynebacterium casei LMG S-19264T (=DSM 44701T), isolated from a smear-ripened cheese.</title>
        <authorList>
            <consortium name="US DOE Joint Genome Institute (JGI-PGF)"/>
            <person name="Walter F."/>
            <person name="Albersmeier A."/>
            <person name="Kalinowski J."/>
            <person name="Ruckert C."/>
        </authorList>
    </citation>
    <scope>NUCLEOTIDE SEQUENCE</scope>
    <source>
        <strain evidence="3">CGMCC 1.15448</strain>
    </source>
</reference>
<dbReference type="Pfam" id="PF00578">
    <property type="entry name" value="AhpC-TSA"/>
    <property type="match status" value="1"/>
</dbReference>
<dbReference type="GO" id="GO:0016491">
    <property type="term" value="F:oxidoreductase activity"/>
    <property type="evidence" value="ECO:0007669"/>
    <property type="project" value="InterPro"/>
</dbReference>
<keyword evidence="1" id="KW-0676">Redox-active center</keyword>
<feature type="domain" description="Thioredoxin" evidence="2">
    <location>
        <begin position="232"/>
        <end position="374"/>
    </location>
</feature>
<accession>A0A8J2UFP6</accession>
<name>A0A8J2UFP6_9BACT</name>
<keyword evidence="4" id="KW-1185">Reference proteome</keyword>
<evidence type="ECO:0000259" key="2">
    <source>
        <dbReference type="PROSITE" id="PS51352"/>
    </source>
</evidence>